<feature type="compositionally biased region" description="Acidic residues" evidence="2">
    <location>
        <begin position="623"/>
        <end position="632"/>
    </location>
</feature>
<keyword evidence="1" id="KW-0862">Zinc</keyword>
<dbReference type="Proteomes" id="UP001620626">
    <property type="component" value="Unassembled WGS sequence"/>
</dbReference>
<organism evidence="4 5">
    <name type="scientific">Heterodera trifolii</name>
    <dbReference type="NCBI Taxonomy" id="157864"/>
    <lineage>
        <taxon>Eukaryota</taxon>
        <taxon>Metazoa</taxon>
        <taxon>Ecdysozoa</taxon>
        <taxon>Nematoda</taxon>
        <taxon>Chromadorea</taxon>
        <taxon>Rhabditida</taxon>
        <taxon>Tylenchina</taxon>
        <taxon>Tylenchomorpha</taxon>
        <taxon>Tylenchoidea</taxon>
        <taxon>Heteroderidae</taxon>
        <taxon>Heteroderinae</taxon>
        <taxon>Heterodera</taxon>
    </lineage>
</organism>
<feature type="region of interest" description="Disordered" evidence="2">
    <location>
        <begin position="842"/>
        <end position="875"/>
    </location>
</feature>
<evidence type="ECO:0000313" key="4">
    <source>
        <dbReference type="EMBL" id="KAL3082244.1"/>
    </source>
</evidence>
<feature type="region of interest" description="Disordered" evidence="2">
    <location>
        <begin position="202"/>
        <end position="222"/>
    </location>
</feature>
<feature type="compositionally biased region" description="Polar residues" evidence="2">
    <location>
        <begin position="521"/>
        <end position="533"/>
    </location>
</feature>
<feature type="region of interest" description="Disordered" evidence="2">
    <location>
        <begin position="692"/>
        <end position="780"/>
    </location>
</feature>
<dbReference type="SUPFAM" id="SSF57667">
    <property type="entry name" value="beta-beta-alpha zinc fingers"/>
    <property type="match status" value="1"/>
</dbReference>
<evidence type="ECO:0000256" key="1">
    <source>
        <dbReference type="PROSITE-ProRule" id="PRU00042"/>
    </source>
</evidence>
<keyword evidence="1" id="KW-0479">Metal-binding</keyword>
<evidence type="ECO:0000259" key="3">
    <source>
        <dbReference type="PROSITE" id="PS50157"/>
    </source>
</evidence>
<name>A0ABD2IQE1_9BILA</name>
<evidence type="ECO:0000256" key="2">
    <source>
        <dbReference type="SAM" id="MobiDB-lite"/>
    </source>
</evidence>
<dbReference type="PROSITE" id="PS50157">
    <property type="entry name" value="ZINC_FINGER_C2H2_2"/>
    <property type="match status" value="1"/>
</dbReference>
<accession>A0ABD2IQE1</accession>
<protein>
    <recommendedName>
        <fullName evidence="3">C2H2-type domain-containing protein</fullName>
    </recommendedName>
</protein>
<feature type="region of interest" description="Disordered" evidence="2">
    <location>
        <begin position="616"/>
        <end position="648"/>
    </location>
</feature>
<keyword evidence="1" id="KW-0863">Zinc-finger</keyword>
<keyword evidence="5" id="KW-1185">Reference proteome</keyword>
<feature type="compositionally biased region" description="Low complexity" evidence="2">
    <location>
        <begin position="754"/>
        <end position="779"/>
    </location>
</feature>
<dbReference type="InterPro" id="IPR013087">
    <property type="entry name" value="Znf_C2H2_type"/>
</dbReference>
<feature type="domain" description="C2H2-type" evidence="3">
    <location>
        <begin position="923"/>
        <end position="953"/>
    </location>
</feature>
<dbReference type="InterPro" id="IPR036236">
    <property type="entry name" value="Znf_C2H2_sf"/>
</dbReference>
<dbReference type="SMART" id="SM00355">
    <property type="entry name" value="ZnF_C2H2"/>
    <property type="match status" value="2"/>
</dbReference>
<dbReference type="PROSITE" id="PS00028">
    <property type="entry name" value="ZINC_FINGER_C2H2_1"/>
    <property type="match status" value="2"/>
</dbReference>
<feature type="region of interest" description="Disordered" evidence="2">
    <location>
        <begin position="521"/>
        <end position="551"/>
    </location>
</feature>
<feature type="region of interest" description="Disordered" evidence="2">
    <location>
        <begin position="1064"/>
        <end position="1086"/>
    </location>
</feature>
<evidence type="ECO:0000313" key="5">
    <source>
        <dbReference type="Proteomes" id="UP001620626"/>
    </source>
</evidence>
<gene>
    <name evidence="4" type="ORF">niasHT_036728</name>
</gene>
<sequence>MSLNMVELYMKELLMQQKLQREYMLQQQQQQQQTQFHAPLLPLAPSPFPLFHALQQHSAALPPASAATATTSSPFPTMAPLQFGTAPGTAGPFAAAPFCAAKPMASFSSVPDQQHFVVTHEATSFDQFSNAADLPPLTPLVHQMFSKNSANSTSTSAFSAYNNNGTSTIRSNTFQNLFDATTQQQQHQSLSCCGSSLASLDSLPSPAGSSDSPDSNSSSSLCGAAAATVPTASAILLTKQPLYHHQQQQQRLHHQNHGVPVPQMCNNNGTTAANKQRLPMPMPTDFSELMGPKKVPQQQQQQKQKQLMPQKQYQQLVSNTNSKSIVVSIAGAQKRPAAQPTAACAATTFRKVRRTTVFVPIGTAKSFMTSASSTSASASSTTTVKPSSIETATMKTTICSSRITTTALTRPTNSSSTAKAVSNATATMSTAPPPSSKITPATIEAIGMANCSRSTTAVTKGTSASSNSSETMGRTKAAEAATTWNSSSTTKPTGTPIRSTTISAIVSMLLAPPKAQLVMNTSPSRTSTMATDKTSGHGMATVNGQNDRKTGPKAALISVPLSVDQRCRRTDQMPSLAADAAAVKRESVYGERESAIGGACDDHDQPPMLLRAEEAKRESVCAFEEEEEEEENGTIGDQKTDDNTDQQPPQLVLMSTAEKAEECEDNEWASDSCGMTSCLSSKAAPSKAASSKVASSTLADQNNNHNDDDGVITGPARHVPRSPPPTKASKRRQSVYSDGHSSSKDGTRVTGGERQQPTVAAQTAATPRRTTTTTTPTAAMTRGCGPIACRWTRCARRFADDNQLYDHLATDHVEQLGKEVLLAEQQQRHSGAKAVALALRQRRRGSGDDDGTANDGLSDDGGTDKDDKDENDYDDDGAAAQAEQFRCRWRKCEMHARRGDAQKKLDWLLNHLVIRHAPKAHPHKCLFANCTLRFRKLQALKDHLRSAHDDTVPKPSARRSCGDSTKTSWFELRPRVHVQNAHDCMDARTVEWLRHRLHVTLGGLDGDADAKGTDFFEDETDGMATAPAQHRRQQQNNPGTVAASPIGRMPLSETITYLRNTFGTHRRRRKRQLSPAAGATISVPAA</sequence>
<proteinExistence type="predicted"/>
<dbReference type="AlphaFoldDB" id="A0ABD2IQE1"/>
<feature type="region of interest" description="Disordered" evidence="2">
    <location>
        <begin position="1027"/>
        <end position="1046"/>
    </location>
</feature>
<dbReference type="EMBL" id="JBICBT010001115">
    <property type="protein sequence ID" value="KAL3082244.1"/>
    <property type="molecule type" value="Genomic_DNA"/>
</dbReference>
<reference evidence="4 5" key="1">
    <citation type="submission" date="2024-10" db="EMBL/GenBank/DDBJ databases">
        <authorList>
            <person name="Kim D."/>
        </authorList>
    </citation>
    <scope>NUCLEOTIDE SEQUENCE [LARGE SCALE GENOMIC DNA]</scope>
    <source>
        <strain evidence="4">BH-2024</strain>
    </source>
</reference>
<comment type="caution">
    <text evidence="4">The sequence shown here is derived from an EMBL/GenBank/DDBJ whole genome shotgun (WGS) entry which is preliminary data.</text>
</comment>
<dbReference type="GO" id="GO:0008270">
    <property type="term" value="F:zinc ion binding"/>
    <property type="evidence" value="ECO:0007669"/>
    <property type="project" value="UniProtKB-KW"/>
</dbReference>